<reference evidence="1 2" key="2">
    <citation type="journal article" date="2022" name="Mol. Ecol. Resour.">
        <title>The genomes of chicory, endive, great burdock and yacon provide insights into Asteraceae paleo-polyploidization history and plant inulin production.</title>
        <authorList>
            <person name="Fan W."/>
            <person name="Wang S."/>
            <person name="Wang H."/>
            <person name="Wang A."/>
            <person name="Jiang F."/>
            <person name="Liu H."/>
            <person name="Zhao H."/>
            <person name="Xu D."/>
            <person name="Zhang Y."/>
        </authorList>
    </citation>
    <scope>NUCLEOTIDE SEQUENCE [LARGE SCALE GENOMIC DNA]</scope>
    <source>
        <strain evidence="2">cv. Yunnan</strain>
        <tissue evidence="1">Leaves</tissue>
    </source>
</reference>
<organism evidence="1 2">
    <name type="scientific">Smallanthus sonchifolius</name>
    <dbReference type="NCBI Taxonomy" id="185202"/>
    <lineage>
        <taxon>Eukaryota</taxon>
        <taxon>Viridiplantae</taxon>
        <taxon>Streptophyta</taxon>
        <taxon>Embryophyta</taxon>
        <taxon>Tracheophyta</taxon>
        <taxon>Spermatophyta</taxon>
        <taxon>Magnoliopsida</taxon>
        <taxon>eudicotyledons</taxon>
        <taxon>Gunneridae</taxon>
        <taxon>Pentapetalae</taxon>
        <taxon>asterids</taxon>
        <taxon>campanulids</taxon>
        <taxon>Asterales</taxon>
        <taxon>Asteraceae</taxon>
        <taxon>Asteroideae</taxon>
        <taxon>Heliantheae alliance</taxon>
        <taxon>Millerieae</taxon>
        <taxon>Smallanthus</taxon>
    </lineage>
</organism>
<name>A0ACB9K6J8_9ASTR</name>
<proteinExistence type="predicted"/>
<keyword evidence="2" id="KW-1185">Reference proteome</keyword>
<comment type="caution">
    <text evidence="1">The sequence shown here is derived from an EMBL/GenBank/DDBJ whole genome shotgun (WGS) entry which is preliminary data.</text>
</comment>
<reference evidence="2" key="1">
    <citation type="journal article" date="2022" name="Mol. Ecol. Resour.">
        <title>The genomes of chicory, endive, great burdock and yacon provide insights into Asteraceae palaeo-polyploidization history and plant inulin production.</title>
        <authorList>
            <person name="Fan W."/>
            <person name="Wang S."/>
            <person name="Wang H."/>
            <person name="Wang A."/>
            <person name="Jiang F."/>
            <person name="Liu H."/>
            <person name="Zhao H."/>
            <person name="Xu D."/>
            <person name="Zhang Y."/>
        </authorList>
    </citation>
    <scope>NUCLEOTIDE SEQUENCE [LARGE SCALE GENOMIC DNA]</scope>
    <source>
        <strain evidence="2">cv. Yunnan</strain>
    </source>
</reference>
<sequence length="256" mass="29169">MTKMGKLTFFLGLEVKQSYDGTLIHQAKYIQDMLKKFQMTDSKTNPKESLEIAIKRILHYLKGSPKLGLWYPKASSFDLVAYSDSDHGGCQLDRKSVSGGCQYLGHCLVSWQCKKQTSVPISSAEAEYIAASSCCSQILWIQHQIMDYGINLKQTLMFIDNEACVKIVKNPIYHSNTKHIDVRVHAIRDAYEKEYIQVLPVNTNDQKADIFRKAFDKSKFLDLVQKLGSKGESGYTEVHVGRLSIQTTRLQFNDKR</sequence>
<gene>
    <name evidence="1" type="ORF">L1987_01950</name>
</gene>
<protein>
    <submittedName>
        <fullName evidence="1">Uncharacterized protein</fullName>
    </submittedName>
</protein>
<dbReference type="EMBL" id="CM042018">
    <property type="protein sequence ID" value="KAI3827863.1"/>
    <property type="molecule type" value="Genomic_DNA"/>
</dbReference>
<dbReference type="Proteomes" id="UP001056120">
    <property type="component" value="Linkage Group LG01"/>
</dbReference>
<evidence type="ECO:0000313" key="2">
    <source>
        <dbReference type="Proteomes" id="UP001056120"/>
    </source>
</evidence>
<accession>A0ACB9K6J8</accession>
<evidence type="ECO:0000313" key="1">
    <source>
        <dbReference type="EMBL" id="KAI3827863.1"/>
    </source>
</evidence>